<comment type="similarity">
    <text evidence="4">Belongs to the class I-like SAM-binding methyltransferase superfamily.</text>
</comment>
<sequence>MTSTEPPDAWYSSRAEEPLDPTFLSLEDDEAAFFHQQTGIKDKDALQDHIIAVQREAFSVWPYPCIRHFGFTSLKISRLPPYSEVLQLGRERKHAVLLDLGCCFGNDARKAVADGFPAEQVIASDYQAEFWSLGYTLFRDSSESCGIRFVQGDIFSSSLIDPAATPSRTVSADPIATCVERGSLVPLQGHVSALHASAFFHLFDEAKQVEVAKRCAALLSKEPGSLIFGTHGGAASARAFEDRDAYAHSPESWATMWMKQVITDGSIAVEARLIPREQLLQHSAEIVKEPQGPAAPIPDEGWLEWVVRRI</sequence>
<dbReference type="OrthoDB" id="2094832at2759"/>
<dbReference type="InParanoid" id="A0A165K4X7"/>
<dbReference type="AlphaFoldDB" id="A0A165K4X7"/>
<evidence type="ECO:0000256" key="3">
    <source>
        <dbReference type="ARBA" id="ARBA00022691"/>
    </source>
</evidence>
<protein>
    <recommendedName>
        <fullName evidence="7">Methyltransferase domain-containing protein</fullName>
    </recommendedName>
</protein>
<comment type="pathway">
    <text evidence="1">Secondary metabolite biosynthesis.</text>
</comment>
<evidence type="ECO:0000256" key="2">
    <source>
        <dbReference type="ARBA" id="ARBA00022679"/>
    </source>
</evidence>
<evidence type="ECO:0000313" key="6">
    <source>
        <dbReference type="Proteomes" id="UP000077266"/>
    </source>
</evidence>
<dbReference type="InterPro" id="IPR029063">
    <property type="entry name" value="SAM-dependent_MTases_sf"/>
</dbReference>
<dbReference type="Gene3D" id="3.40.50.150">
    <property type="entry name" value="Vaccinia Virus protein VP39"/>
    <property type="match status" value="1"/>
</dbReference>
<keyword evidence="2" id="KW-0808">Transferase</keyword>
<gene>
    <name evidence="5" type="ORF">EXIGLDRAFT_734645</name>
</gene>
<evidence type="ECO:0008006" key="7">
    <source>
        <dbReference type="Google" id="ProtNLM"/>
    </source>
</evidence>
<accession>A0A165K4X7</accession>
<proteinExistence type="inferred from homology"/>
<evidence type="ECO:0000256" key="4">
    <source>
        <dbReference type="ARBA" id="ARBA00038314"/>
    </source>
</evidence>
<keyword evidence="6" id="KW-1185">Reference proteome</keyword>
<dbReference type="GO" id="GO:0016740">
    <property type="term" value="F:transferase activity"/>
    <property type="evidence" value="ECO:0007669"/>
    <property type="project" value="UniProtKB-KW"/>
</dbReference>
<dbReference type="Proteomes" id="UP000077266">
    <property type="component" value="Unassembled WGS sequence"/>
</dbReference>
<reference evidence="5 6" key="1">
    <citation type="journal article" date="2016" name="Mol. Biol. Evol.">
        <title>Comparative Genomics of Early-Diverging Mushroom-Forming Fungi Provides Insights into the Origins of Lignocellulose Decay Capabilities.</title>
        <authorList>
            <person name="Nagy L.G."/>
            <person name="Riley R."/>
            <person name="Tritt A."/>
            <person name="Adam C."/>
            <person name="Daum C."/>
            <person name="Floudas D."/>
            <person name="Sun H."/>
            <person name="Yadav J.S."/>
            <person name="Pangilinan J."/>
            <person name="Larsson K.H."/>
            <person name="Matsuura K."/>
            <person name="Barry K."/>
            <person name="Labutti K."/>
            <person name="Kuo R."/>
            <person name="Ohm R.A."/>
            <person name="Bhattacharya S.S."/>
            <person name="Shirouzu T."/>
            <person name="Yoshinaga Y."/>
            <person name="Martin F.M."/>
            <person name="Grigoriev I.V."/>
            <person name="Hibbett D.S."/>
        </authorList>
    </citation>
    <scope>NUCLEOTIDE SEQUENCE [LARGE SCALE GENOMIC DNA]</scope>
    <source>
        <strain evidence="5 6">HHB12029</strain>
    </source>
</reference>
<dbReference type="SUPFAM" id="SSF53335">
    <property type="entry name" value="S-adenosyl-L-methionine-dependent methyltransferases"/>
    <property type="match status" value="1"/>
</dbReference>
<name>A0A165K4X7_EXIGL</name>
<dbReference type="PANTHER" id="PTHR35897">
    <property type="entry name" value="METHYLTRANSFERASE AUSD"/>
    <property type="match status" value="1"/>
</dbReference>
<dbReference type="EMBL" id="KV425951">
    <property type="protein sequence ID" value="KZV95797.1"/>
    <property type="molecule type" value="Genomic_DNA"/>
</dbReference>
<keyword evidence="3" id="KW-0949">S-adenosyl-L-methionine</keyword>
<dbReference type="PANTHER" id="PTHR35897:SF1">
    <property type="entry name" value="METHYLTRANSFERASE AUSD"/>
    <property type="match status" value="1"/>
</dbReference>
<organism evidence="5 6">
    <name type="scientific">Exidia glandulosa HHB12029</name>
    <dbReference type="NCBI Taxonomy" id="1314781"/>
    <lineage>
        <taxon>Eukaryota</taxon>
        <taxon>Fungi</taxon>
        <taxon>Dikarya</taxon>
        <taxon>Basidiomycota</taxon>
        <taxon>Agaricomycotina</taxon>
        <taxon>Agaricomycetes</taxon>
        <taxon>Auriculariales</taxon>
        <taxon>Exidiaceae</taxon>
        <taxon>Exidia</taxon>
    </lineage>
</organism>
<evidence type="ECO:0000256" key="1">
    <source>
        <dbReference type="ARBA" id="ARBA00005179"/>
    </source>
</evidence>
<evidence type="ECO:0000313" key="5">
    <source>
        <dbReference type="EMBL" id="KZV95797.1"/>
    </source>
</evidence>
<dbReference type="InterPro" id="IPR051654">
    <property type="entry name" value="Meroterpenoid_MTases"/>
</dbReference>
<dbReference type="STRING" id="1314781.A0A165K4X7"/>